<feature type="domain" description="Response regulatory" evidence="18">
    <location>
        <begin position="1102"/>
        <end position="1217"/>
    </location>
</feature>
<dbReference type="InterPro" id="IPR011123">
    <property type="entry name" value="Y_Y_Y"/>
</dbReference>
<keyword evidence="15" id="KW-0812">Transmembrane</keyword>
<keyword evidence="13" id="KW-0804">Transcription</keyword>
<dbReference type="SUPFAM" id="SSF46689">
    <property type="entry name" value="Homeodomain-like"/>
    <property type="match status" value="1"/>
</dbReference>
<dbReference type="InterPro" id="IPR011006">
    <property type="entry name" value="CheY-like_superfamily"/>
</dbReference>
<dbReference type="SMART" id="SM00448">
    <property type="entry name" value="REC"/>
    <property type="match status" value="1"/>
</dbReference>
<dbReference type="PANTHER" id="PTHR43547:SF2">
    <property type="entry name" value="HYBRID SIGNAL TRANSDUCTION HISTIDINE KINASE C"/>
    <property type="match status" value="1"/>
</dbReference>
<dbReference type="GO" id="GO:0043565">
    <property type="term" value="F:sequence-specific DNA binding"/>
    <property type="evidence" value="ECO:0007669"/>
    <property type="project" value="InterPro"/>
</dbReference>
<feature type="domain" description="Histidine kinase" evidence="17">
    <location>
        <begin position="847"/>
        <end position="1065"/>
    </location>
</feature>
<dbReference type="EMBL" id="SOML01000003">
    <property type="protein sequence ID" value="TFD97225.1"/>
    <property type="molecule type" value="Genomic_DNA"/>
</dbReference>
<dbReference type="OrthoDB" id="717811at2"/>
<dbReference type="Pfam" id="PF07494">
    <property type="entry name" value="Reg_prop"/>
    <property type="match status" value="7"/>
</dbReference>
<dbReference type="FunFam" id="3.30.565.10:FF:000023">
    <property type="entry name" value="PAS domain-containing sensor histidine kinase"/>
    <property type="match status" value="1"/>
</dbReference>
<sequence>MRLLVLLFLIFLIAIVPTGGFAADIKRIGIESDLSSNYVVSITQDKKGFLWFATESGLNRFDGNKFKVYKKKDISSSLQSISGNELNKVYADKYDDVVWIATQREGLNMFDCRTEMFVHYRHDSINKQGIVTNDITDIVNARDGNVWISTYYRGVEYFNKKTKSFKHYNKTTIPRMVSNGVWCVNEGSKGLLYLGHVTSGLSILSLKDNKIKNYRHDPANAESLPGDVVTAIFIDKNENVWIGTNNGLALFNPDTESFVVFRHDSGNSNSLISNYVYTITQMKDGQLWIGTERGGVSILDIRQSMFLRPENVLFKNIGYSDDYSGLSNPTVRSIYQDSFENIWLATYGGGINFISHYPTFFKAWEYSPIPSLNNTLSNPVAWGICVDRSDRVWVGTDGGGIDIFEKGVKVKTLNKSNSPLTDNAILTATRDSDNNLWFGTFRGGVIVFDSQYKVVSRFLIDDKNTDIRCFYEDKDKNMLIGTSSGVYEYNLSAKAGKLYSLDKLRNLVRAISKDDQGRIWIGSFGEGLTILDKDFTNPKTYNTGKGFPSNTIDYIYKDSKGQMWIATGEGLVLFENPSVDDKFKIFNGQNGYKNTHVRAITEDASHNIWISSNDGISRMICSTGKFYHYDHHNGVPLGDFMSASVTKDAKGQIFFGSQNGLCYLDPETIPTHIKLPSTVITGFTVYNNESKLADLEINIPVTSTIKLDYDQNTFSVSFNVLDYALNNQVDYSYTLKGLEDRWYNTQNLNTITFRNIPPGKYELLIKSRVKNQEWSDHVASLIIDIYPPLWLTWWAKAVYLIIALVIVFFILRFYKRKLELETSLTLEKRNHMQEQVLNDERLRFFTNITHELRTPLTLILGPLEDLQNDQGLSERHASKITVIHKSAMRLLNLINQILDFRKTETQNKRLTIHKGDLSQLVQEIGLKYKELNVNAKVDLEINLETRTDDIYFDSDIIGTILENLLSNAFKYTEEGVISLTLRDLHEDDITYTEIEVRDTGCGIPEESISRIFERYYQANGDRQVSGTGIGLALVRNLVLIHEGDITVESKLGEGTVFRFRIDANNIYPNAKHIDELESEEAVTEILGEELNNTGNTAENKTIILVVEDNKDIRDYIQSSLADQYTVYVAVNGAEGWEKALLYVPDIIVSDIMMPEMDGFELSKTLKEDVRTSHIPIILLTAKDTIQDRTEGYNLGIDSYLTKPFSANLLRSRIVNLLDTRKKLADLINKNRIDKKTIIVDALNSIDNEFIEKVTAIIEQNLDSDKIDVALIAEKMNMSHSTLYRKIKALCGISVNEFIRKIRIGNAEKLLLTGKYSISEISYMVGINSITYFRQCFKDEFGLVPSEYLKKIKNETDPESGF</sequence>
<keyword evidence="9" id="KW-0067">ATP-binding</keyword>
<dbReference type="InterPro" id="IPR036097">
    <property type="entry name" value="HisK_dim/P_sf"/>
</dbReference>
<dbReference type="SUPFAM" id="SSF47384">
    <property type="entry name" value="Homodimeric domain of signal transducing histidine kinase"/>
    <property type="match status" value="1"/>
</dbReference>
<evidence type="ECO:0000256" key="15">
    <source>
        <dbReference type="SAM" id="Phobius"/>
    </source>
</evidence>
<dbReference type="InterPro" id="IPR009057">
    <property type="entry name" value="Homeodomain-like_sf"/>
</dbReference>
<comment type="catalytic activity">
    <reaction evidence="1">
        <text>ATP + protein L-histidine = ADP + protein N-phospho-L-histidine.</text>
        <dbReference type="EC" id="2.7.13.3"/>
    </reaction>
</comment>
<gene>
    <name evidence="19" type="ORF">E2605_06040</name>
</gene>
<dbReference type="PROSITE" id="PS50109">
    <property type="entry name" value="HIS_KIN"/>
    <property type="match status" value="1"/>
</dbReference>
<evidence type="ECO:0000259" key="16">
    <source>
        <dbReference type="PROSITE" id="PS01124"/>
    </source>
</evidence>
<dbReference type="GO" id="GO:0005524">
    <property type="term" value="F:ATP binding"/>
    <property type="evidence" value="ECO:0007669"/>
    <property type="project" value="UniProtKB-KW"/>
</dbReference>
<dbReference type="SMART" id="SM00342">
    <property type="entry name" value="HTH_ARAC"/>
    <property type="match status" value="1"/>
</dbReference>
<dbReference type="Gene3D" id="1.10.287.130">
    <property type="match status" value="1"/>
</dbReference>
<dbReference type="Gene3D" id="2.60.40.10">
    <property type="entry name" value="Immunoglobulins"/>
    <property type="match status" value="1"/>
</dbReference>
<proteinExistence type="predicted"/>
<dbReference type="FunFam" id="1.10.287.130:FF:000034">
    <property type="entry name" value="Two-component system sensor histidine kinase/response regulator"/>
    <property type="match status" value="1"/>
</dbReference>
<dbReference type="InterPro" id="IPR001789">
    <property type="entry name" value="Sig_transdc_resp-reg_receiver"/>
</dbReference>
<comment type="caution">
    <text evidence="19">The sequence shown here is derived from an EMBL/GenBank/DDBJ whole genome shotgun (WGS) entry which is preliminary data.</text>
</comment>
<dbReference type="Pfam" id="PF07495">
    <property type="entry name" value="Y_Y_Y"/>
    <property type="match status" value="1"/>
</dbReference>
<dbReference type="GO" id="GO:0003700">
    <property type="term" value="F:DNA-binding transcription factor activity"/>
    <property type="evidence" value="ECO:0007669"/>
    <property type="project" value="InterPro"/>
</dbReference>
<dbReference type="InterPro" id="IPR013783">
    <property type="entry name" value="Ig-like_fold"/>
</dbReference>
<name>A0A4Y8L3I5_9BACT</name>
<dbReference type="FunFam" id="2.60.40.10:FF:000791">
    <property type="entry name" value="Two-component system sensor histidine kinase/response regulator"/>
    <property type="match status" value="1"/>
</dbReference>
<evidence type="ECO:0000256" key="3">
    <source>
        <dbReference type="ARBA" id="ARBA00012438"/>
    </source>
</evidence>
<dbReference type="SMART" id="SM00387">
    <property type="entry name" value="HATPase_c"/>
    <property type="match status" value="1"/>
</dbReference>
<keyword evidence="11" id="KW-0805">Transcription regulation</keyword>
<keyword evidence="20" id="KW-1185">Reference proteome</keyword>
<evidence type="ECO:0000313" key="20">
    <source>
        <dbReference type="Proteomes" id="UP000297861"/>
    </source>
</evidence>
<feature type="modified residue" description="4-aspartylphosphate" evidence="14">
    <location>
        <position position="1150"/>
    </location>
</feature>
<dbReference type="InterPro" id="IPR011110">
    <property type="entry name" value="Reg_prop"/>
</dbReference>
<evidence type="ECO:0000256" key="4">
    <source>
        <dbReference type="ARBA" id="ARBA00022475"/>
    </source>
</evidence>
<dbReference type="SUPFAM" id="SSF63829">
    <property type="entry name" value="Calcium-dependent phosphotriesterase"/>
    <property type="match status" value="2"/>
</dbReference>
<evidence type="ECO:0000256" key="7">
    <source>
        <dbReference type="ARBA" id="ARBA00022741"/>
    </source>
</evidence>
<dbReference type="InterPro" id="IPR003661">
    <property type="entry name" value="HisK_dim/P_dom"/>
</dbReference>
<organism evidence="19 20">
    <name type="scientific">Dysgonomonas capnocytophagoides</name>
    <dbReference type="NCBI Taxonomy" id="45254"/>
    <lineage>
        <taxon>Bacteria</taxon>
        <taxon>Pseudomonadati</taxon>
        <taxon>Bacteroidota</taxon>
        <taxon>Bacteroidia</taxon>
        <taxon>Bacteroidales</taxon>
        <taxon>Dysgonomonadaceae</taxon>
        <taxon>Dysgonomonas</taxon>
    </lineage>
</organism>
<dbReference type="PRINTS" id="PR00344">
    <property type="entry name" value="BCTRLSENSOR"/>
</dbReference>
<evidence type="ECO:0000256" key="10">
    <source>
        <dbReference type="ARBA" id="ARBA00023012"/>
    </source>
</evidence>
<dbReference type="Pfam" id="PF12833">
    <property type="entry name" value="HTH_18"/>
    <property type="match status" value="1"/>
</dbReference>
<dbReference type="PROSITE" id="PS01124">
    <property type="entry name" value="HTH_ARAC_FAMILY_2"/>
    <property type="match status" value="1"/>
</dbReference>
<evidence type="ECO:0000256" key="13">
    <source>
        <dbReference type="ARBA" id="ARBA00023163"/>
    </source>
</evidence>
<evidence type="ECO:0000256" key="5">
    <source>
        <dbReference type="ARBA" id="ARBA00022553"/>
    </source>
</evidence>
<protein>
    <recommendedName>
        <fullName evidence="3">histidine kinase</fullName>
        <ecNumber evidence="3">2.7.13.3</ecNumber>
    </recommendedName>
</protein>
<dbReference type="SUPFAM" id="SSF52172">
    <property type="entry name" value="CheY-like"/>
    <property type="match status" value="1"/>
</dbReference>
<dbReference type="SUPFAM" id="SSF101898">
    <property type="entry name" value="NHL repeat"/>
    <property type="match status" value="1"/>
</dbReference>
<evidence type="ECO:0000256" key="9">
    <source>
        <dbReference type="ARBA" id="ARBA00022840"/>
    </source>
</evidence>
<dbReference type="Pfam" id="PF02518">
    <property type="entry name" value="HATPase_c"/>
    <property type="match status" value="1"/>
</dbReference>
<comment type="subcellular location">
    <subcellularLocation>
        <location evidence="2">Cell membrane</location>
    </subcellularLocation>
</comment>
<reference evidence="19 20" key="1">
    <citation type="submission" date="2019-03" db="EMBL/GenBank/DDBJ databases">
        <title>San Antonio Military Medical Center submission to MRSN (WRAIR), pending publication.</title>
        <authorList>
            <person name="Blyth D.M."/>
            <person name="Mccarthy S.L."/>
            <person name="Schall S.E."/>
            <person name="Stam J.A."/>
            <person name="Ong A.C."/>
            <person name="Mcgann P.T."/>
        </authorList>
    </citation>
    <scope>NUCLEOTIDE SEQUENCE [LARGE SCALE GENOMIC DNA]</scope>
    <source>
        <strain evidence="19 20">MRSN571793</strain>
    </source>
</reference>
<dbReference type="InterPro" id="IPR005467">
    <property type="entry name" value="His_kinase_dom"/>
</dbReference>
<keyword evidence="12 15" id="KW-0472">Membrane</keyword>
<evidence type="ECO:0000256" key="14">
    <source>
        <dbReference type="PROSITE-ProRule" id="PRU00169"/>
    </source>
</evidence>
<evidence type="ECO:0000256" key="2">
    <source>
        <dbReference type="ARBA" id="ARBA00004236"/>
    </source>
</evidence>
<dbReference type="InterPro" id="IPR018060">
    <property type="entry name" value="HTH_AraC"/>
</dbReference>
<feature type="transmembrane region" description="Helical" evidence="15">
    <location>
        <begin position="793"/>
        <end position="814"/>
    </location>
</feature>
<evidence type="ECO:0000256" key="12">
    <source>
        <dbReference type="ARBA" id="ARBA00023136"/>
    </source>
</evidence>
<dbReference type="CDD" id="cd00082">
    <property type="entry name" value="HisKA"/>
    <property type="match status" value="1"/>
</dbReference>
<dbReference type="GO" id="GO:0005886">
    <property type="term" value="C:plasma membrane"/>
    <property type="evidence" value="ECO:0007669"/>
    <property type="project" value="UniProtKB-SubCell"/>
</dbReference>
<evidence type="ECO:0000259" key="17">
    <source>
        <dbReference type="PROSITE" id="PS50109"/>
    </source>
</evidence>
<keyword evidence="7" id="KW-0547">Nucleotide-binding</keyword>
<evidence type="ECO:0000259" key="18">
    <source>
        <dbReference type="PROSITE" id="PS50110"/>
    </source>
</evidence>
<evidence type="ECO:0000256" key="6">
    <source>
        <dbReference type="ARBA" id="ARBA00022679"/>
    </source>
</evidence>
<keyword evidence="8 19" id="KW-0418">Kinase</keyword>
<dbReference type="Gene3D" id="1.10.10.60">
    <property type="entry name" value="Homeodomain-like"/>
    <property type="match status" value="2"/>
</dbReference>
<feature type="domain" description="HTH araC/xylS-type" evidence="16">
    <location>
        <begin position="1251"/>
        <end position="1350"/>
    </location>
</feature>
<dbReference type="Gene3D" id="2.130.10.10">
    <property type="entry name" value="YVTN repeat-like/Quinoprotein amine dehydrogenase"/>
    <property type="match status" value="2"/>
</dbReference>
<keyword evidence="15" id="KW-1133">Transmembrane helix</keyword>
<dbReference type="Gene3D" id="3.30.565.10">
    <property type="entry name" value="Histidine kinase-like ATPase, C-terminal domain"/>
    <property type="match status" value="1"/>
</dbReference>
<evidence type="ECO:0000256" key="8">
    <source>
        <dbReference type="ARBA" id="ARBA00022777"/>
    </source>
</evidence>
<dbReference type="SMART" id="SM00388">
    <property type="entry name" value="HisKA"/>
    <property type="match status" value="1"/>
</dbReference>
<keyword evidence="6" id="KW-0808">Transferase</keyword>
<dbReference type="InterPro" id="IPR003594">
    <property type="entry name" value="HATPase_dom"/>
</dbReference>
<dbReference type="Proteomes" id="UP000297861">
    <property type="component" value="Unassembled WGS sequence"/>
</dbReference>
<dbReference type="InterPro" id="IPR036890">
    <property type="entry name" value="HATPase_C_sf"/>
</dbReference>
<keyword evidence="5 14" id="KW-0597">Phosphoprotein</keyword>
<dbReference type="Gene3D" id="3.40.50.2300">
    <property type="match status" value="1"/>
</dbReference>
<dbReference type="SUPFAM" id="SSF55874">
    <property type="entry name" value="ATPase domain of HSP90 chaperone/DNA topoisomerase II/histidine kinase"/>
    <property type="match status" value="1"/>
</dbReference>
<dbReference type="InterPro" id="IPR015943">
    <property type="entry name" value="WD40/YVTN_repeat-like_dom_sf"/>
</dbReference>
<dbReference type="Pfam" id="PF00072">
    <property type="entry name" value="Response_reg"/>
    <property type="match status" value="1"/>
</dbReference>
<dbReference type="EC" id="2.7.13.3" evidence="3"/>
<dbReference type="PROSITE" id="PS50110">
    <property type="entry name" value="RESPONSE_REGULATORY"/>
    <property type="match status" value="1"/>
</dbReference>
<keyword evidence="4" id="KW-1003">Cell membrane</keyword>
<evidence type="ECO:0000256" key="1">
    <source>
        <dbReference type="ARBA" id="ARBA00000085"/>
    </source>
</evidence>
<keyword evidence="10" id="KW-0902">Two-component regulatory system</keyword>
<dbReference type="PANTHER" id="PTHR43547">
    <property type="entry name" value="TWO-COMPONENT HISTIDINE KINASE"/>
    <property type="match status" value="1"/>
</dbReference>
<dbReference type="Pfam" id="PF00512">
    <property type="entry name" value="HisKA"/>
    <property type="match status" value="1"/>
</dbReference>
<evidence type="ECO:0000256" key="11">
    <source>
        <dbReference type="ARBA" id="ARBA00023015"/>
    </source>
</evidence>
<dbReference type="CDD" id="cd17574">
    <property type="entry name" value="REC_OmpR"/>
    <property type="match status" value="1"/>
</dbReference>
<dbReference type="InterPro" id="IPR004358">
    <property type="entry name" value="Sig_transdc_His_kin-like_C"/>
</dbReference>
<accession>A0A4Y8L3I5</accession>
<evidence type="ECO:0000313" key="19">
    <source>
        <dbReference type="EMBL" id="TFD97225.1"/>
    </source>
</evidence>
<dbReference type="GO" id="GO:0000155">
    <property type="term" value="F:phosphorelay sensor kinase activity"/>
    <property type="evidence" value="ECO:0007669"/>
    <property type="project" value="InterPro"/>
</dbReference>
<dbReference type="RefSeq" id="WP_134435818.1">
    <property type="nucleotide sequence ID" value="NZ_SOML01000003.1"/>
</dbReference>
<dbReference type="STRING" id="1121485.GCA_000426485_01205"/>